<feature type="compositionally biased region" description="Polar residues" evidence="1">
    <location>
        <begin position="202"/>
        <end position="213"/>
    </location>
</feature>
<dbReference type="PROSITE" id="PS50836">
    <property type="entry name" value="DOMON"/>
    <property type="match status" value="1"/>
</dbReference>
<protein>
    <submittedName>
        <fullName evidence="4">DOMON domain-containing protein</fullName>
    </submittedName>
</protein>
<proteinExistence type="predicted"/>
<reference evidence="4" key="1">
    <citation type="submission" date="2022-11" db="UniProtKB">
        <authorList>
            <consortium name="WormBaseParasite"/>
        </authorList>
    </citation>
    <scope>IDENTIFICATION</scope>
</reference>
<dbReference type="InterPro" id="IPR005018">
    <property type="entry name" value="DOMON_domain"/>
</dbReference>
<evidence type="ECO:0000256" key="1">
    <source>
        <dbReference type="SAM" id="MobiDB-lite"/>
    </source>
</evidence>
<keyword evidence="3" id="KW-1185">Reference proteome</keyword>
<dbReference type="AlphaFoldDB" id="A0A915ASJ0"/>
<accession>A0A915ASJ0</accession>
<evidence type="ECO:0000313" key="4">
    <source>
        <dbReference type="WBParaSite" id="PgR014X_g133_t01"/>
    </source>
</evidence>
<dbReference type="Proteomes" id="UP000887569">
    <property type="component" value="Unplaced"/>
</dbReference>
<dbReference type="PANTHER" id="PTHR46901:SF2">
    <property type="entry name" value="GH04942P"/>
    <property type="match status" value="1"/>
</dbReference>
<feature type="compositionally biased region" description="Basic and acidic residues" evidence="1">
    <location>
        <begin position="145"/>
        <end position="163"/>
    </location>
</feature>
<sequence length="249" mass="27625">MFRRRIAEIEPSDHPLGPGKLFVIYAKGQTGDVLMHVSKSGDFREENFYKSDQLRYHGTVNRGVFPIEFVTPEERPPTTRPPLRNRHRGQGETTGAVTEPRPSAESSPHKKPEPNLQPKAEPEPTLSSQPKPVAEPESHVTGLEMEDKDHADLQHLTEAEHQAHSGPIAKPGQSKNSVPQPEPTLQPNPEPEPNSRVEDEAASSNESGLNSELTHNEQKKARYDPSAYYTSSALRLVAFSLPIVAPLIY</sequence>
<feature type="region of interest" description="Disordered" evidence="1">
    <location>
        <begin position="68"/>
        <end position="222"/>
    </location>
</feature>
<dbReference type="PANTHER" id="PTHR46901">
    <property type="entry name" value="GH04942P"/>
    <property type="match status" value="1"/>
</dbReference>
<evidence type="ECO:0000313" key="3">
    <source>
        <dbReference type="Proteomes" id="UP000887569"/>
    </source>
</evidence>
<feature type="domain" description="DOMON" evidence="2">
    <location>
        <begin position="1"/>
        <end position="28"/>
    </location>
</feature>
<organism evidence="3 4">
    <name type="scientific">Parascaris univalens</name>
    <name type="common">Nematode worm</name>
    <dbReference type="NCBI Taxonomy" id="6257"/>
    <lineage>
        <taxon>Eukaryota</taxon>
        <taxon>Metazoa</taxon>
        <taxon>Ecdysozoa</taxon>
        <taxon>Nematoda</taxon>
        <taxon>Chromadorea</taxon>
        <taxon>Rhabditida</taxon>
        <taxon>Spirurina</taxon>
        <taxon>Ascaridomorpha</taxon>
        <taxon>Ascaridoidea</taxon>
        <taxon>Ascarididae</taxon>
        <taxon>Parascaris</taxon>
    </lineage>
</organism>
<evidence type="ECO:0000259" key="2">
    <source>
        <dbReference type="PROSITE" id="PS50836"/>
    </source>
</evidence>
<name>A0A915ASJ0_PARUN</name>
<dbReference type="WBParaSite" id="PgR014X_g133_t01">
    <property type="protein sequence ID" value="PgR014X_g133_t01"/>
    <property type="gene ID" value="PgR014X_g133"/>
</dbReference>
<feature type="compositionally biased region" description="Pro residues" evidence="1">
    <location>
        <begin position="180"/>
        <end position="192"/>
    </location>
</feature>